<proteinExistence type="predicted"/>
<comment type="caution">
    <text evidence="2">The sequence shown here is derived from an EMBL/GenBank/DDBJ whole genome shotgun (WGS) entry which is preliminary data.</text>
</comment>
<protein>
    <recommendedName>
        <fullName evidence="4">Retrotransposon gag domain-containing protein</fullName>
    </recommendedName>
</protein>
<dbReference type="Proteomes" id="UP000257109">
    <property type="component" value="Unassembled WGS sequence"/>
</dbReference>
<feature type="compositionally biased region" description="Polar residues" evidence="1">
    <location>
        <begin position="73"/>
        <end position="83"/>
    </location>
</feature>
<reference evidence="2" key="1">
    <citation type="submission" date="2018-05" db="EMBL/GenBank/DDBJ databases">
        <title>Draft genome of Mucuna pruriens seed.</title>
        <authorList>
            <person name="Nnadi N.E."/>
            <person name="Vos R."/>
            <person name="Hasami M.H."/>
            <person name="Devisetty U.K."/>
            <person name="Aguiy J.C."/>
        </authorList>
    </citation>
    <scope>NUCLEOTIDE SEQUENCE [LARGE SCALE GENOMIC DNA]</scope>
    <source>
        <strain evidence="2">JCA_2017</strain>
    </source>
</reference>
<dbReference type="OrthoDB" id="1418540at2759"/>
<evidence type="ECO:0008006" key="4">
    <source>
        <dbReference type="Google" id="ProtNLM"/>
    </source>
</evidence>
<feature type="non-terminal residue" evidence="2">
    <location>
        <position position="1"/>
    </location>
</feature>
<name>A0A371F0D9_MUCPR</name>
<evidence type="ECO:0000256" key="1">
    <source>
        <dbReference type="SAM" id="MobiDB-lite"/>
    </source>
</evidence>
<feature type="region of interest" description="Disordered" evidence="1">
    <location>
        <begin position="67"/>
        <end position="113"/>
    </location>
</feature>
<keyword evidence="3" id="KW-1185">Reference proteome</keyword>
<organism evidence="2 3">
    <name type="scientific">Mucuna pruriens</name>
    <name type="common">Velvet bean</name>
    <name type="synonym">Dolichos pruriens</name>
    <dbReference type="NCBI Taxonomy" id="157652"/>
    <lineage>
        <taxon>Eukaryota</taxon>
        <taxon>Viridiplantae</taxon>
        <taxon>Streptophyta</taxon>
        <taxon>Embryophyta</taxon>
        <taxon>Tracheophyta</taxon>
        <taxon>Spermatophyta</taxon>
        <taxon>Magnoliopsida</taxon>
        <taxon>eudicotyledons</taxon>
        <taxon>Gunneridae</taxon>
        <taxon>Pentapetalae</taxon>
        <taxon>rosids</taxon>
        <taxon>fabids</taxon>
        <taxon>Fabales</taxon>
        <taxon>Fabaceae</taxon>
        <taxon>Papilionoideae</taxon>
        <taxon>50 kb inversion clade</taxon>
        <taxon>NPAAA clade</taxon>
        <taxon>indigoferoid/millettioid clade</taxon>
        <taxon>Phaseoleae</taxon>
        <taxon>Mucuna</taxon>
    </lineage>
</organism>
<sequence length="113" mass="12769">MDSPLYSTPLFGRQWIPLQLPYPKNYDLNAKCYYHVGTIGHTTEKCWGLKHKVQDLMDSGLLSFEEKGPQICSPKSSGPNLSPTKERDPNGKLPKKRRPKLDPISRKSQTGSL</sequence>
<evidence type="ECO:0000313" key="2">
    <source>
        <dbReference type="EMBL" id="RDX71674.1"/>
    </source>
</evidence>
<dbReference type="PANTHER" id="PTHR32108">
    <property type="entry name" value="DNA-DIRECTED RNA POLYMERASE SUBUNIT ALPHA"/>
    <property type="match status" value="1"/>
</dbReference>
<gene>
    <name evidence="2" type="ORF">CR513_48948</name>
</gene>
<dbReference type="EMBL" id="QJKJ01011243">
    <property type="protein sequence ID" value="RDX71674.1"/>
    <property type="molecule type" value="Genomic_DNA"/>
</dbReference>
<dbReference type="AlphaFoldDB" id="A0A371F0D9"/>
<evidence type="ECO:0000313" key="3">
    <source>
        <dbReference type="Proteomes" id="UP000257109"/>
    </source>
</evidence>
<accession>A0A371F0D9</accession>